<dbReference type="InterPro" id="IPR000522">
    <property type="entry name" value="ABC_transptr_permease_BtuC"/>
</dbReference>
<evidence type="ECO:0000256" key="2">
    <source>
        <dbReference type="ARBA" id="ARBA00007935"/>
    </source>
</evidence>
<comment type="caution">
    <text evidence="9">The sequence shown here is derived from an EMBL/GenBank/DDBJ whole genome shotgun (WGS) entry which is preliminary data.</text>
</comment>
<feature type="transmembrane region" description="Helical" evidence="8">
    <location>
        <begin position="248"/>
        <end position="268"/>
    </location>
</feature>
<evidence type="ECO:0000256" key="8">
    <source>
        <dbReference type="SAM" id="Phobius"/>
    </source>
</evidence>
<sequence>MWRLGSVTVALLLLLVALMTLSVAWGPLSLSMEALWQGLRRTGEQPLAQTIIYDMRLPRVLLALLVGAALAVAGVLSQTLVRNPLADPYLLGVANGASLLAVTGITLGLALPQWLLAIVGAVVAFLLVMVSAHQRGLRLAPMALVLCGVTISAMGAALTTLMMLLGDERALSQILRWLMGSLVGAQWWDLLPLVIALTVLLPFLFCYSHQWDRLLLGEDKAQSLGLNLVAVRWQLAVAILLLTALSVAAAGVVGFLGLLVPHLCRLAIGGSHRLLLPLAALVGGTLCVAVDLLCRWLLAPTELPLSVPLALLTAPLLLSLIRRQAHG</sequence>
<dbReference type="InterPro" id="IPR037294">
    <property type="entry name" value="ABC_BtuC-like"/>
</dbReference>
<keyword evidence="6 8" id="KW-1133">Transmembrane helix</keyword>
<feature type="transmembrane region" description="Helical" evidence="8">
    <location>
        <begin position="185"/>
        <end position="204"/>
    </location>
</feature>
<dbReference type="EMBL" id="SWCJ01000004">
    <property type="protein sequence ID" value="TKB56063.1"/>
    <property type="molecule type" value="Genomic_DNA"/>
</dbReference>
<feature type="transmembrane region" description="Helical" evidence="8">
    <location>
        <begin position="304"/>
        <end position="321"/>
    </location>
</feature>
<evidence type="ECO:0000256" key="7">
    <source>
        <dbReference type="ARBA" id="ARBA00023136"/>
    </source>
</evidence>
<evidence type="ECO:0000256" key="5">
    <source>
        <dbReference type="ARBA" id="ARBA00022692"/>
    </source>
</evidence>
<proteinExistence type="inferred from homology"/>
<dbReference type="Pfam" id="PF01032">
    <property type="entry name" value="FecCD"/>
    <property type="match status" value="1"/>
</dbReference>
<feature type="transmembrane region" description="Helical" evidence="8">
    <location>
        <begin position="89"/>
        <end position="108"/>
    </location>
</feature>
<dbReference type="Gene3D" id="1.10.3470.10">
    <property type="entry name" value="ABC transporter involved in vitamin B12 uptake, BtuC"/>
    <property type="match status" value="1"/>
</dbReference>
<keyword evidence="3" id="KW-0813">Transport</keyword>
<evidence type="ECO:0000256" key="4">
    <source>
        <dbReference type="ARBA" id="ARBA00022475"/>
    </source>
</evidence>
<evidence type="ECO:0000256" key="1">
    <source>
        <dbReference type="ARBA" id="ARBA00004651"/>
    </source>
</evidence>
<evidence type="ECO:0000256" key="3">
    <source>
        <dbReference type="ARBA" id="ARBA00022448"/>
    </source>
</evidence>
<keyword evidence="4" id="KW-1003">Cell membrane</keyword>
<dbReference type="FunFam" id="1.10.3470.10:FF:000001">
    <property type="entry name" value="Vitamin B12 ABC transporter permease BtuC"/>
    <property type="match status" value="1"/>
</dbReference>
<dbReference type="GO" id="GO:0022857">
    <property type="term" value="F:transmembrane transporter activity"/>
    <property type="evidence" value="ECO:0007669"/>
    <property type="project" value="InterPro"/>
</dbReference>
<dbReference type="CDD" id="cd06550">
    <property type="entry name" value="TM_ABC_iron-siderophores_like"/>
    <property type="match status" value="1"/>
</dbReference>
<dbReference type="PANTHER" id="PTHR30472">
    <property type="entry name" value="FERRIC ENTEROBACTIN TRANSPORT SYSTEM PERMEASE PROTEIN"/>
    <property type="match status" value="1"/>
</dbReference>
<name>A0A4U1BTT6_9GAMM</name>
<keyword evidence="7 8" id="KW-0472">Membrane</keyword>
<dbReference type="SUPFAM" id="SSF81345">
    <property type="entry name" value="ABC transporter involved in vitamin B12 uptake, BtuC"/>
    <property type="match status" value="1"/>
</dbReference>
<accession>A0A4U1BTT6</accession>
<protein>
    <submittedName>
        <fullName evidence="9">Iron ABC transporter permease</fullName>
    </submittedName>
</protein>
<dbReference type="AlphaFoldDB" id="A0A4U1BTT6"/>
<organism evidence="9 10">
    <name type="scientific">Ferrimonas aestuarii</name>
    <dbReference type="NCBI Taxonomy" id="2569539"/>
    <lineage>
        <taxon>Bacteria</taxon>
        <taxon>Pseudomonadati</taxon>
        <taxon>Pseudomonadota</taxon>
        <taxon>Gammaproteobacteria</taxon>
        <taxon>Alteromonadales</taxon>
        <taxon>Ferrimonadaceae</taxon>
        <taxon>Ferrimonas</taxon>
    </lineage>
</organism>
<dbReference type="RefSeq" id="WP_136862792.1">
    <property type="nucleotide sequence ID" value="NZ_SWCJ01000004.1"/>
</dbReference>
<evidence type="ECO:0000313" key="10">
    <source>
        <dbReference type="Proteomes" id="UP000305675"/>
    </source>
</evidence>
<comment type="subcellular location">
    <subcellularLocation>
        <location evidence="1">Cell membrane</location>
        <topology evidence="1">Multi-pass membrane protein</topology>
    </subcellularLocation>
</comment>
<dbReference type="GO" id="GO:0005886">
    <property type="term" value="C:plasma membrane"/>
    <property type="evidence" value="ECO:0007669"/>
    <property type="project" value="UniProtKB-SubCell"/>
</dbReference>
<dbReference type="OrthoDB" id="9055647at2"/>
<evidence type="ECO:0000256" key="6">
    <source>
        <dbReference type="ARBA" id="ARBA00022989"/>
    </source>
</evidence>
<evidence type="ECO:0000313" key="9">
    <source>
        <dbReference type="EMBL" id="TKB56063.1"/>
    </source>
</evidence>
<dbReference type="PANTHER" id="PTHR30472:SF29">
    <property type="entry name" value="VITAMIN B12 IMPORT SYSTEM PERMEASE PROTEIN BTUC"/>
    <property type="match status" value="1"/>
</dbReference>
<gene>
    <name evidence="9" type="ORF">FCL42_07555</name>
</gene>
<dbReference type="Proteomes" id="UP000305675">
    <property type="component" value="Unassembled WGS sequence"/>
</dbReference>
<keyword evidence="10" id="KW-1185">Reference proteome</keyword>
<comment type="similarity">
    <text evidence="2">Belongs to the binding-protein-dependent transport system permease family. FecCD subfamily.</text>
</comment>
<reference evidence="9 10" key="1">
    <citation type="submission" date="2019-04" db="EMBL/GenBank/DDBJ databases">
        <authorList>
            <person name="Hwang J.C."/>
        </authorList>
    </citation>
    <scope>NUCLEOTIDE SEQUENCE [LARGE SCALE GENOMIC DNA]</scope>
    <source>
        <strain evidence="9 10">IMCC35002</strain>
    </source>
</reference>
<keyword evidence="5 8" id="KW-0812">Transmembrane</keyword>
<feature type="transmembrane region" description="Helical" evidence="8">
    <location>
        <begin position="275"/>
        <end position="298"/>
    </location>
</feature>
<feature type="transmembrane region" description="Helical" evidence="8">
    <location>
        <begin position="114"/>
        <end position="132"/>
    </location>
</feature>
<feature type="transmembrane region" description="Helical" evidence="8">
    <location>
        <begin position="144"/>
        <end position="165"/>
    </location>
</feature>
<feature type="transmembrane region" description="Helical" evidence="8">
    <location>
        <begin position="60"/>
        <end position="77"/>
    </location>
</feature>
<dbReference type="GO" id="GO:0015889">
    <property type="term" value="P:cobalamin transport"/>
    <property type="evidence" value="ECO:0007669"/>
    <property type="project" value="TreeGrafter"/>
</dbReference>